<protein>
    <submittedName>
        <fullName evidence="8">ABC transporter ATP-binding protein</fullName>
    </submittedName>
</protein>
<dbReference type="PANTHER" id="PTHR42794:SF1">
    <property type="entry name" value="HEMIN IMPORT ATP-BINDING PROTEIN HMUV"/>
    <property type="match status" value="1"/>
</dbReference>
<dbReference type="Gene3D" id="3.40.50.300">
    <property type="entry name" value="P-loop containing nucleotide triphosphate hydrolases"/>
    <property type="match status" value="1"/>
</dbReference>
<dbReference type="PROSITE" id="PS00211">
    <property type="entry name" value="ABC_TRANSPORTER_1"/>
    <property type="match status" value="1"/>
</dbReference>
<dbReference type="GO" id="GO:0016887">
    <property type="term" value="F:ATP hydrolysis activity"/>
    <property type="evidence" value="ECO:0007669"/>
    <property type="project" value="InterPro"/>
</dbReference>
<sequence length="265" mass="28928">MTLLQAEDLHLTLGRKEILAAVDLLLAPGEMLGLIGPNGAGKSTLLKLLAGILSPDRGRRRFLGRDYGRDDGRARARAVAYLAQQGAAHWPLAVEQLVALGRLPHLGPWQRPGEQDRRAIREALADTDLLELAPRPFDTLSGGERARALLARALAGEPRVLLADEPVAALDPAHQLDVMALLRRHCERGGAAIVVLHDLRLAAHYCDRLQLLHRGRTLASGRPAQVLGEENLERAYGIGIRPGFDSVEQALALTWERRPGRNDGY</sequence>
<comment type="caution">
    <text evidence="8">The sequence shown here is derived from an EMBL/GenBank/DDBJ whole genome shotgun (WGS) entry which is preliminary data.</text>
</comment>
<dbReference type="InterPro" id="IPR003439">
    <property type="entry name" value="ABC_transporter-like_ATP-bd"/>
</dbReference>
<keyword evidence="4 8" id="KW-0067">ATP-binding</keyword>
<accession>A0A831W8T0</accession>
<dbReference type="InterPro" id="IPR027417">
    <property type="entry name" value="P-loop_NTPase"/>
</dbReference>
<evidence type="ECO:0000256" key="6">
    <source>
        <dbReference type="ARBA" id="ARBA00037066"/>
    </source>
</evidence>
<evidence type="ECO:0000256" key="3">
    <source>
        <dbReference type="ARBA" id="ARBA00022741"/>
    </source>
</evidence>
<dbReference type="Proteomes" id="UP000886251">
    <property type="component" value="Unassembled WGS sequence"/>
</dbReference>
<evidence type="ECO:0000256" key="1">
    <source>
        <dbReference type="ARBA" id="ARBA00005417"/>
    </source>
</evidence>
<comment type="similarity">
    <text evidence="1">Belongs to the ABC transporter superfamily.</text>
</comment>
<dbReference type="EMBL" id="DRKP01000193">
    <property type="protein sequence ID" value="HEB97851.1"/>
    <property type="molecule type" value="Genomic_DNA"/>
</dbReference>
<name>A0A831W8T0_9GAMM</name>
<evidence type="ECO:0000256" key="5">
    <source>
        <dbReference type="ARBA" id="ARBA00022967"/>
    </source>
</evidence>
<dbReference type="SMART" id="SM00382">
    <property type="entry name" value="AAA"/>
    <property type="match status" value="1"/>
</dbReference>
<evidence type="ECO:0000256" key="4">
    <source>
        <dbReference type="ARBA" id="ARBA00022840"/>
    </source>
</evidence>
<dbReference type="GO" id="GO:0005524">
    <property type="term" value="F:ATP binding"/>
    <property type="evidence" value="ECO:0007669"/>
    <property type="project" value="UniProtKB-KW"/>
</dbReference>
<dbReference type="Pfam" id="PF00005">
    <property type="entry name" value="ABC_tran"/>
    <property type="match status" value="1"/>
</dbReference>
<gene>
    <name evidence="8" type="ORF">ENI96_15640</name>
</gene>
<comment type="function">
    <text evidence="6">Part of the ABC transporter complex HmuTUV involved in hemin import. Responsible for energy coupling to the transport system.</text>
</comment>
<organism evidence="8">
    <name type="scientific">Sedimenticola thiotaurini</name>
    <dbReference type="NCBI Taxonomy" id="1543721"/>
    <lineage>
        <taxon>Bacteria</taxon>
        <taxon>Pseudomonadati</taxon>
        <taxon>Pseudomonadota</taxon>
        <taxon>Gammaproteobacteria</taxon>
        <taxon>Chromatiales</taxon>
        <taxon>Sedimenticolaceae</taxon>
        <taxon>Sedimenticola</taxon>
    </lineage>
</organism>
<proteinExistence type="inferred from homology"/>
<dbReference type="InterPro" id="IPR003593">
    <property type="entry name" value="AAA+_ATPase"/>
</dbReference>
<dbReference type="AlphaFoldDB" id="A0A831W8T0"/>
<evidence type="ECO:0000259" key="7">
    <source>
        <dbReference type="PROSITE" id="PS50893"/>
    </source>
</evidence>
<dbReference type="SUPFAM" id="SSF52540">
    <property type="entry name" value="P-loop containing nucleoside triphosphate hydrolases"/>
    <property type="match status" value="1"/>
</dbReference>
<evidence type="ECO:0000313" key="8">
    <source>
        <dbReference type="EMBL" id="HEB97851.1"/>
    </source>
</evidence>
<evidence type="ECO:0000256" key="2">
    <source>
        <dbReference type="ARBA" id="ARBA00022448"/>
    </source>
</evidence>
<keyword evidence="2" id="KW-0813">Transport</keyword>
<keyword evidence="5" id="KW-1278">Translocase</keyword>
<dbReference type="FunFam" id="3.40.50.300:FF:000134">
    <property type="entry name" value="Iron-enterobactin ABC transporter ATP-binding protein"/>
    <property type="match status" value="1"/>
</dbReference>
<reference evidence="8" key="1">
    <citation type="journal article" date="2020" name="mSystems">
        <title>Genome- and Community-Level Interaction Insights into Carbon Utilization and Element Cycling Functions of Hydrothermarchaeota in Hydrothermal Sediment.</title>
        <authorList>
            <person name="Zhou Z."/>
            <person name="Liu Y."/>
            <person name="Xu W."/>
            <person name="Pan J."/>
            <person name="Luo Z.H."/>
            <person name="Li M."/>
        </authorList>
    </citation>
    <scope>NUCLEOTIDE SEQUENCE [LARGE SCALE GENOMIC DNA]</scope>
    <source>
        <strain evidence="8">HyVt-443</strain>
    </source>
</reference>
<feature type="domain" description="ABC transporter" evidence="7">
    <location>
        <begin position="4"/>
        <end position="239"/>
    </location>
</feature>
<dbReference type="PANTHER" id="PTHR42794">
    <property type="entry name" value="HEMIN IMPORT ATP-BINDING PROTEIN HMUV"/>
    <property type="match status" value="1"/>
</dbReference>
<dbReference type="InterPro" id="IPR017871">
    <property type="entry name" value="ABC_transporter-like_CS"/>
</dbReference>
<keyword evidence="3" id="KW-0547">Nucleotide-binding</keyword>
<dbReference type="PROSITE" id="PS50893">
    <property type="entry name" value="ABC_TRANSPORTER_2"/>
    <property type="match status" value="1"/>
</dbReference>